<reference evidence="1 2" key="1">
    <citation type="submission" date="2023-03" db="EMBL/GenBank/DDBJ databases">
        <title>High recombination rates correlate with genetic variation in Cardiocondyla obscurior ants.</title>
        <authorList>
            <person name="Errbii M."/>
        </authorList>
    </citation>
    <scope>NUCLEOTIDE SEQUENCE [LARGE SCALE GENOMIC DNA]</scope>
    <source>
        <strain evidence="1">Alpha-2009</strain>
        <tissue evidence="1">Whole body</tissue>
    </source>
</reference>
<protein>
    <submittedName>
        <fullName evidence="1">Uncharacterized protein</fullName>
    </submittedName>
</protein>
<gene>
    <name evidence="1" type="ORF">PUN28_015678</name>
</gene>
<comment type="caution">
    <text evidence="1">The sequence shown here is derived from an EMBL/GenBank/DDBJ whole genome shotgun (WGS) entry which is preliminary data.</text>
</comment>
<accession>A0AAW2EUA7</accession>
<dbReference type="AlphaFoldDB" id="A0AAW2EUA7"/>
<sequence length="148" mass="16973">MYVYSLSRSVLKTPRSILGDCVIPENRTRAAIQFRNLVVSRPVLYYLLFSSRRNRSCIIKISSTEMISRSQSGNRSCESLGGSYDFDYLNCTSGNKLQSIPARCINVVTTTMHTEAYVPLPHVRIDNLRRSFFTFNQHTFPTATRYET</sequence>
<dbReference type="Proteomes" id="UP001430953">
    <property type="component" value="Unassembled WGS sequence"/>
</dbReference>
<dbReference type="EMBL" id="JADYXP020000017">
    <property type="protein sequence ID" value="KAL0107301.1"/>
    <property type="molecule type" value="Genomic_DNA"/>
</dbReference>
<keyword evidence="2" id="KW-1185">Reference proteome</keyword>
<organism evidence="1 2">
    <name type="scientific">Cardiocondyla obscurior</name>
    <dbReference type="NCBI Taxonomy" id="286306"/>
    <lineage>
        <taxon>Eukaryota</taxon>
        <taxon>Metazoa</taxon>
        <taxon>Ecdysozoa</taxon>
        <taxon>Arthropoda</taxon>
        <taxon>Hexapoda</taxon>
        <taxon>Insecta</taxon>
        <taxon>Pterygota</taxon>
        <taxon>Neoptera</taxon>
        <taxon>Endopterygota</taxon>
        <taxon>Hymenoptera</taxon>
        <taxon>Apocrita</taxon>
        <taxon>Aculeata</taxon>
        <taxon>Formicoidea</taxon>
        <taxon>Formicidae</taxon>
        <taxon>Myrmicinae</taxon>
        <taxon>Cardiocondyla</taxon>
    </lineage>
</organism>
<name>A0AAW2EUA7_9HYME</name>
<proteinExistence type="predicted"/>
<evidence type="ECO:0000313" key="2">
    <source>
        <dbReference type="Proteomes" id="UP001430953"/>
    </source>
</evidence>
<evidence type="ECO:0000313" key="1">
    <source>
        <dbReference type="EMBL" id="KAL0107301.1"/>
    </source>
</evidence>